<protein>
    <submittedName>
        <fullName evidence="10">Uncharacterized protein</fullName>
    </submittedName>
</protein>
<dbReference type="Pfam" id="PF17776">
    <property type="entry name" value="NLRC4_HD2"/>
    <property type="match status" value="1"/>
</dbReference>
<keyword evidence="5" id="KW-0547">Nucleotide-binding</keyword>
<dbReference type="Gene3D" id="2.60.120.920">
    <property type="match status" value="1"/>
</dbReference>
<dbReference type="GO" id="GO:0005737">
    <property type="term" value="C:cytoplasm"/>
    <property type="evidence" value="ECO:0007669"/>
    <property type="project" value="UniProtKB-SubCell"/>
</dbReference>
<keyword evidence="4" id="KW-0677">Repeat</keyword>
<organism evidence="10 11">
    <name type="scientific">Mugilogobius chulae</name>
    <name type="common">yellowstripe goby</name>
    <dbReference type="NCBI Taxonomy" id="88201"/>
    <lineage>
        <taxon>Eukaryota</taxon>
        <taxon>Metazoa</taxon>
        <taxon>Chordata</taxon>
        <taxon>Craniata</taxon>
        <taxon>Vertebrata</taxon>
        <taxon>Euteleostomi</taxon>
        <taxon>Actinopterygii</taxon>
        <taxon>Neopterygii</taxon>
        <taxon>Teleostei</taxon>
        <taxon>Neoteleostei</taxon>
        <taxon>Acanthomorphata</taxon>
        <taxon>Gobiaria</taxon>
        <taxon>Gobiiformes</taxon>
        <taxon>Gobioidei</taxon>
        <taxon>Gobiidae</taxon>
        <taxon>Gobionellinae</taxon>
        <taxon>Mugilogobius</taxon>
    </lineage>
</organism>
<evidence type="ECO:0000259" key="8">
    <source>
        <dbReference type="PROSITE" id="PS50188"/>
    </source>
</evidence>
<name>A0AAW0MFE0_9GOBI</name>
<keyword evidence="2" id="KW-0963">Cytoplasm</keyword>
<proteinExistence type="predicted"/>
<feature type="domain" description="NACHT" evidence="9">
    <location>
        <begin position="382"/>
        <end position="515"/>
    </location>
</feature>
<dbReference type="Pfam" id="PF05729">
    <property type="entry name" value="NACHT"/>
    <property type="match status" value="1"/>
</dbReference>
<keyword evidence="3" id="KW-0433">Leucine-rich repeat</keyword>
<dbReference type="InterPro" id="IPR041267">
    <property type="entry name" value="NLRP_HD2"/>
</dbReference>
<dbReference type="InterPro" id="IPR043136">
    <property type="entry name" value="B30.2/SPRY_sf"/>
</dbReference>
<dbReference type="FunFam" id="3.40.50.300:FF:001524">
    <property type="entry name" value="Si:dkey-126g1.7"/>
    <property type="match status" value="1"/>
</dbReference>
<comment type="caution">
    <text evidence="10">The sequence shown here is derived from an EMBL/GenBank/DDBJ whole genome shotgun (WGS) entry which is preliminary data.</text>
</comment>
<dbReference type="InterPro" id="IPR051261">
    <property type="entry name" value="NLR"/>
</dbReference>
<dbReference type="PRINTS" id="PR01407">
    <property type="entry name" value="BUTYPHLNCDUF"/>
</dbReference>
<gene>
    <name evidence="10" type="ORF">WMY93_030579</name>
</gene>
<accession>A0AAW0MFE0</accession>
<dbReference type="EMBL" id="JBBPFD010000674">
    <property type="protein sequence ID" value="KAK7877765.1"/>
    <property type="molecule type" value="Genomic_DNA"/>
</dbReference>
<evidence type="ECO:0000256" key="3">
    <source>
        <dbReference type="ARBA" id="ARBA00022614"/>
    </source>
</evidence>
<keyword evidence="6" id="KW-0067">ATP-binding</keyword>
<dbReference type="SMART" id="SM00368">
    <property type="entry name" value="LRR_RI"/>
    <property type="match status" value="4"/>
</dbReference>
<keyword evidence="11" id="KW-1185">Reference proteome</keyword>
<dbReference type="PROSITE" id="PS50837">
    <property type="entry name" value="NACHT"/>
    <property type="match status" value="1"/>
</dbReference>
<evidence type="ECO:0000313" key="11">
    <source>
        <dbReference type="Proteomes" id="UP001460270"/>
    </source>
</evidence>
<dbReference type="InterPro" id="IPR001870">
    <property type="entry name" value="B30.2/SPRY"/>
</dbReference>
<dbReference type="GO" id="GO:0005524">
    <property type="term" value="F:ATP binding"/>
    <property type="evidence" value="ECO:0007669"/>
    <property type="project" value="UniProtKB-KW"/>
</dbReference>
<dbReference type="InterPro" id="IPR029495">
    <property type="entry name" value="NACHT-assoc"/>
</dbReference>
<feature type="domain" description="B30.2/SPRY" evidence="8">
    <location>
        <begin position="1054"/>
        <end position="1230"/>
    </location>
</feature>
<dbReference type="InterPro" id="IPR007111">
    <property type="entry name" value="NACHT_NTPase"/>
</dbReference>
<dbReference type="SMART" id="SM01288">
    <property type="entry name" value="FISNA"/>
    <property type="match status" value="1"/>
</dbReference>
<dbReference type="InterPro" id="IPR041075">
    <property type="entry name" value="NOD1/2_WH"/>
</dbReference>
<dbReference type="InterPro" id="IPR006574">
    <property type="entry name" value="PRY"/>
</dbReference>
<evidence type="ECO:0000256" key="4">
    <source>
        <dbReference type="ARBA" id="ARBA00022737"/>
    </source>
</evidence>
<dbReference type="SUPFAM" id="SSF49899">
    <property type="entry name" value="Concanavalin A-like lectins/glucanases"/>
    <property type="match status" value="1"/>
</dbReference>
<dbReference type="SUPFAM" id="SSF52047">
    <property type="entry name" value="RNI-like"/>
    <property type="match status" value="1"/>
</dbReference>
<dbReference type="Pfam" id="PF00622">
    <property type="entry name" value="SPRY"/>
    <property type="match status" value="1"/>
</dbReference>
<feature type="transmembrane region" description="Helical" evidence="7">
    <location>
        <begin position="55"/>
        <end position="79"/>
    </location>
</feature>
<keyword evidence="7" id="KW-0472">Membrane</keyword>
<keyword evidence="7" id="KW-1133">Transmembrane helix</keyword>
<comment type="subcellular location">
    <subcellularLocation>
        <location evidence="1">Cytoplasm</location>
    </subcellularLocation>
</comment>
<evidence type="ECO:0000256" key="7">
    <source>
        <dbReference type="SAM" id="Phobius"/>
    </source>
</evidence>
<dbReference type="InterPro" id="IPR001611">
    <property type="entry name" value="Leu-rich_rpt"/>
</dbReference>
<evidence type="ECO:0000259" key="9">
    <source>
        <dbReference type="PROSITE" id="PS50837"/>
    </source>
</evidence>
<evidence type="ECO:0000256" key="6">
    <source>
        <dbReference type="ARBA" id="ARBA00022840"/>
    </source>
</evidence>
<evidence type="ECO:0000256" key="5">
    <source>
        <dbReference type="ARBA" id="ARBA00022741"/>
    </source>
</evidence>
<dbReference type="InterPro" id="IPR013320">
    <property type="entry name" value="ConA-like_dom_sf"/>
</dbReference>
<dbReference type="Pfam" id="PF17779">
    <property type="entry name" value="WHD_NOD2"/>
    <property type="match status" value="1"/>
</dbReference>
<dbReference type="Pfam" id="PF14484">
    <property type="entry name" value="FISNA"/>
    <property type="match status" value="1"/>
</dbReference>
<dbReference type="AlphaFoldDB" id="A0AAW0MFE0"/>
<dbReference type="Pfam" id="PF13516">
    <property type="entry name" value="LRR_6"/>
    <property type="match status" value="2"/>
</dbReference>
<evidence type="ECO:0000256" key="1">
    <source>
        <dbReference type="ARBA" id="ARBA00004496"/>
    </source>
</evidence>
<dbReference type="InterPro" id="IPR003877">
    <property type="entry name" value="SPRY_dom"/>
</dbReference>
<dbReference type="SMART" id="SM00589">
    <property type="entry name" value="PRY"/>
    <property type="match status" value="1"/>
</dbReference>
<dbReference type="Pfam" id="PF13765">
    <property type="entry name" value="PRY"/>
    <property type="match status" value="1"/>
</dbReference>
<keyword evidence="7" id="KW-0812">Transmembrane</keyword>
<evidence type="ECO:0000256" key="2">
    <source>
        <dbReference type="ARBA" id="ARBA00022490"/>
    </source>
</evidence>
<dbReference type="PROSITE" id="PS50188">
    <property type="entry name" value="B302_SPRY"/>
    <property type="match status" value="1"/>
</dbReference>
<dbReference type="InterPro" id="IPR003879">
    <property type="entry name" value="Butyrophylin_SPRY"/>
</dbReference>
<sequence>MDRSINGKSTNRVGVYLDWEGGVQIGSTTCRRTRPGSLKSSILRLESAPKHQTRLSLCVTATSPLCTSPVLLCVVFYVVRFKAIKVKDFRLSPSQLQVKMEVKEEDEEVVLTKPDPLEEQASQSVLEIKHDSTARSEEESPGHPALDCVSLKSDKSKDLIIEFKSPEPLGFTKAEGESSVHSDPSCVSFKSDRSMGLPKDFKSADSIIKPSDVDSNDEFDVASVFELVEKRLHELVSSELRRFQRALSPDCFKNSSDGEYCDERKKSTEAVLDLTLHVLKEMNLEELADSLKSKVLAPRIQCQLKSKLKSKFQKVFEGIQEAGEASLLDEIYTELYLTEGGACQINEKHEATQIQMRPTRPITTLRCSDLFIQAPETQKRIRAVLTKGVAGIGKTVLTQKFSLDWAEGRNNQDLHFIFPFTFREINLLREETISLYGLIGHFFSEMNRGICRFEEFNCLFILDGLDESRLQLDFTKTPSVSDVREKTSIEILLVNLIRGTLLPSAQIWITTRPAATNQITESCVDMITEIRGFTDEQKEIYFRKKFTSEEKASKVLSHLKSSQSVHSMCYIPVFSWITAKVMDHILQTEDSLLPQTLTELYIHFLVVQAKVSNVKYKSKSNTDFHWTPERQKTLRILSKLAFEQLEKGNLIFYESDLSDCGIDLTEASVYSGVFTQMFKEERGLYQDKVFSFVHLSVQEFLAALHVHITFMNSGVNLLSEKKSFLSKLLPSKSTLIEFYRTAVDTALESPNGRLDLFLRFLLGLSLESNQRLLRGLVKPTGSSQINQETVRYLKVKLDSGLSVERNLTLLQCLMELKDRSLFEQVQTWLSSEKMPRQLSPAQWTALVSVLLSTEEPEFDLSKYQRSETALLNLMPVISKSTKAKLSYCDLSDKVCESLGSVFSSQCSLTELDLSGNPLKDSGVVLLCEGLKRPGCALKTLRLNLCDLSARSCEALVSVLDSETNSLTKLDLSNNPLKDSGVVLLCEGLKRPGCALTTLRLSGCDVTESGCASLVLTLSSEDSCLKDLDLSCNHPGETERTQLIHLFNRPQKKLSLEYTEEDRSLQCFNRYACNLKFDPNTANQRIKFSNNDRTISLEKEKQSYPDHSERFDSWKQVLCSEALKGRCYWEVEWTGDVDIAVTYKSIKRRGKGDDSCLGKNAQSWRLKCTKECFCLLHENREFSFQVVDRSFIVESTNRVGVYLDWDEGVLSFYGVYSDRKRHLQTYKTRFT</sequence>
<dbReference type="Gene3D" id="3.40.50.300">
    <property type="entry name" value="P-loop containing nucleotide triphosphate hydrolases"/>
    <property type="match status" value="1"/>
</dbReference>
<dbReference type="Gene3D" id="3.80.10.10">
    <property type="entry name" value="Ribonuclease Inhibitor"/>
    <property type="match status" value="1"/>
</dbReference>
<dbReference type="Proteomes" id="UP001460270">
    <property type="component" value="Unassembled WGS sequence"/>
</dbReference>
<dbReference type="InterPro" id="IPR032675">
    <property type="entry name" value="LRR_dom_sf"/>
</dbReference>
<reference evidence="11" key="1">
    <citation type="submission" date="2024-04" db="EMBL/GenBank/DDBJ databases">
        <title>Salinicola lusitanus LLJ914,a marine bacterium isolated from the Okinawa Trough.</title>
        <authorList>
            <person name="Li J."/>
        </authorList>
    </citation>
    <scope>NUCLEOTIDE SEQUENCE [LARGE SCALE GENOMIC DNA]</scope>
</reference>
<dbReference type="InterPro" id="IPR027417">
    <property type="entry name" value="P-loop_NTPase"/>
</dbReference>
<dbReference type="PANTHER" id="PTHR24106">
    <property type="entry name" value="NACHT, LRR AND CARD DOMAINS-CONTAINING"/>
    <property type="match status" value="1"/>
</dbReference>
<evidence type="ECO:0000313" key="10">
    <source>
        <dbReference type="EMBL" id="KAK7877765.1"/>
    </source>
</evidence>